<comment type="caution">
    <text evidence="1">The sequence shown here is derived from an EMBL/GenBank/DDBJ whole genome shotgun (WGS) entry which is preliminary data.</text>
</comment>
<sequence length="117" mass="14039">MEHTKKFVLVPEKRLRKFAEDRLSTLNKQMRAILQRKNITDEEKATLYLQILQKLVNFPYPSKNYGVMETVDTKHENYHNQSTELKIRQIPLQAYHQKSMLKNAPNMKQTLIELKRR</sequence>
<accession>A0A8X6R0D0</accession>
<gene>
    <name evidence="1" type="primary">NCL1_55921</name>
    <name evidence="1" type="ORF">NPIL_83341</name>
</gene>
<dbReference type="OrthoDB" id="10068277at2759"/>
<keyword evidence="2" id="KW-1185">Reference proteome</keyword>
<dbReference type="EMBL" id="BMAW01040169">
    <property type="protein sequence ID" value="GFU58583.1"/>
    <property type="molecule type" value="Genomic_DNA"/>
</dbReference>
<reference evidence="1" key="1">
    <citation type="submission" date="2020-08" db="EMBL/GenBank/DDBJ databases">
        <title>Multicomponent nature underlies the extraordinary mechanical properties of spider dragline silk.</title>
        <authorList>
            <person name="Kono N."/>
            <person name="Nakamura H."/>
            <person name="Mori M."/>
            <person name="Yoshida Y."/>
            <person name="Ohtoshi R."/>
            <person name="Malay A.D."/>
            <person name="Moran D.A.P."/>
            <person name="Tomita M."/>
            <person name="Numata K."/>
            <person name="Arakawa K."/>
        </authorList>
    </citation>
    <scope>NUCLEOTIDE SEQUENCE</scope>
</reference>
<dbReference type="Proteomes" id="UP000887013">
    <property type="component" value="Unassembled WGS sequence"/>
</dbReference>
<evidence type="ECO:0000313" key="2">
    <source>
        <dbReference type="Proteomes" id="UP000887013"/>
    </source>
</evidence>
<dbReference type="AlphaFoldDB" id="A0A8X6R0D0"/>
<organism evidence="1 2">
    <name type="scientific">Nephila pilipes</name>
    <name type="common">Giant wood spider</name>
    <name type="synonym">Nephila maculata</name>
    <dbReference type="NCBI Taxonomy" id="299642"/>
    <lineage>
        <taxon>Eukaryota</taxon>
        <taxon>Metazoa</taxon>
        <taxon>Ecdysozoa</taxon>
        <taxon>Arthropoda</taxon>
        <taxon>Chelicerata</taxon>
        <taxon>Arachnida</taxon>
        <taxon>Araneae</taxon>
        <taxon>Araneomorphae</taxon>
        <taxon>Entelegynae</taxon>
        <taxon>Araneoidea</taxon>
        <taxon>Nephilidae</taxon>
        <taxon>Nephila</taxon>
    </lineage>
</organism>
<proteinExistence type="predicted"/>
<protein>
    <submittedName>
        <fullName evidence="1">Uncharacterized protein</fullName>
    </submittedName>
</protein>
<evidence type="ECO:0000313" key="1">
    <source>
        <dbReference type="EMBL" id="GFU58583.1"/>
    </source>
</evidence>
<name>A0A8X6R0D0_NEPPI</name>